<dbReference type="InterPro" id="IPR013762">
    <property type="entry name" value="Integrase-like_cat_sf"/>
</dbReference>
<dbReference type="PROSITE" id="PS51900">
    <property type="entry name" value="CB"/>
    <property type="match status" value="1"/>
</dbReference>
<evidence type="ECO:0000259" key="7">
    <source>
        <dbReference type="PROSITE" id="PS51900"/>
    </source>
</evidence>
<dbReference type="InterPro" id="IPR044068">
    <property type="entry name" value="CB"/>
</dbReference>
<dbReference type="Proteomes" id="UP000321051">
    <property type="component" value="Unassembled WGS sequence"/>
</dbReference>
<dbReference type="InterPro" id="IPR011010">
    <property type="entry name" value="DNA_brk_join_enz"/>
</dbReference>
<reference evidence="8 9" key="1">
    <citation type="submission" date="2019-07" db="EMBL/GenBank/DDBJ databases">
        <title>Whole genome shotgun sequence of Marinococcus halophilus NBRC 102359.</title>
        <authorList>
            <person name="Hosoyama A."/>
            <person name="Uohara A."/>
            <person name="Ohji S."/>
            <person name="Ichikawa N."/>
        </authorList>
    </citation>
    <scope>NUCLEOTIDE SEQUENCE [LARGE SCALE GENOMIC DNA]</scope>
    <source>
        <strain evidence="8 9">NBRC 102359</strain>
    </source>
</reference>
<accession>A0A510Y1A2</accession>
<dbReference type="Pfam" id="PF00589">
    <property type="entry name" value="Phage_integrase"/>
    <property type="match status" value="1"/>
</dbReference>
<dbReference type="PANTHER" id="PTHR30349">
    <property type="entry name" value="PHAGE INTEGRASE-RELATED"/>
    <property type="match status" value="1"/>
</dbReference>
<dbReference type="InterPro" id="IPR010998">
    <property type="entry name" value="Integrase_recombinase_N"/>
</dbReference>
<keyword evidence="3 5" id="KW-0238">DNA-binding</keyword>
<organism evidence="8 9">
    <name type="scientific">Marinococcus halophilus</name>
    <dbReference type="NCBI Taxonomy" id="1371"/>
    <lineage>
        <taxon>Bacteria</taxon>
        <taxon>Bacillati</taxon>
        <taxon>Bacillota</taxon>
        <taxon>Bacilli</taxon>
        <taxon>Bacillales</taxon>
        <taxon>Bacillaceae</taxon>
        <taxon>Marinococcus</taxon>
    </lineage>
</organism>
<evidence type="ECO:0000313" key="8">
    <source>
        <dbReference type="EMBL" id="GEK57105.1"/>
    </source>
</evidence>
<dbReference type="Gene3D" id="1.10.443.10">
    <property type="entry name" value="Intergrase catalytic core"/>
    <property type="match status" value="1"/>
</dbReference>
<name>A0A510Y1A2_MARHA</name>
<evidence type="ECO:0000259" key="6">
    <source>
        <dbReference type="PROSITE" id="PS51898"/>
    </source>
</evidence>
<evidence type="ECO:0000256" key="4">
    <source>
        <dbReference type="ARBA" id="ARBA00023172"/>
    </source>
</evidence>
<dbReference type="CDD" id="cd00397">
    <property type="entry name" value="DNA_BRE_C"/>
    <property type="match status" value="1"/>
</dbReference>
<evidence type="ECO:0000256" key="3">
    <source>
        <dbReference type="ARBA" id="ARBA00023125"/>
    </source>
</evidence>
<dbReference type="InterPro" id="IPR002104">
    <property type="entry name" value="Integrase_catalytic"/>
</dbReference>
<dbReference type="PANTHER" id="PTHR30349:SF41">
    <property type="entry name" value="INTEGRASE_RECOMBINASE PROTEIN MJ0367-RELATED"/>
    <property type="match status" value="1"/>
</dbReference>
<gene>
    <name evidence="8" type="primary">xerC</name>
    <name evidence="8" type="ORF">MHA01_00100</name>
</gene>
<dbReference type="EMBL" id="BJUN01000001">
    <property type="protein sequence ID" value="GEK57105.1"/>
    <property type="molecule type" value="Genomic_DNA"/>
</dbReference>
<dbReference type="InterPro" id="IPR004107">
    <property type="entry name" value="Integrase_SAM-like_N"/>
</dbReference>
<dbReference type="AlphaFoldDB" id="A0A510Y1A2"/>
<feature type="domain" description="Tyr recombinase" evidence="6">
    <location>
        <begin position="116"/>
        <end position="295"/>
    </location>
</feature>
<dbReference type="GO" id="GO:0003677">
    <property type="term" value="F:DNA binding"/>
    <property type="evidence" value="ECO:0007669"/>
    <property type="project" value="UniProtKB-UniRule"/>
</dbReference>
<keyword evidence="9" id="KW-1185">Reference proteome</keyword>
<feature type="domain" description="Core-binding (CB)" evidence="7">
    <location>
        <begin position="1"/>
        <end position="94"/>
    </location>
</feature>
<keyword evidence="4" id="KW-0233">DNA recombination</keyword>
<dbReference type="InterPro" id="IPR050090">
    <property type="entry name" value="Tyrosine_recombinase_XerCD"/>
</dbReference>
<keyword evidence="2" id="KW-0229">DNA integration</keyword>
<evidence type="ECO:0000256" key="1">
    <source>
        <dbReference type="ARBA" id="ARBA00008857"/>
    </source>
</evidence>
<dbReference type="GO" id="GO:0006310">
    <property type="term" value="P:DNA recombination"/>
    <property type="evidence" value="ECO:0007669"/>
    <property type="project" value="UniProtKB-KW"/>
</dbReference>
<dbReference type="Gene3D" id="1.10.150.130">
    <property type="match status" value="1"/>
</dbReference>
<dbReference type="GO" id="GO:0015074">
    <property type="term" value="P:DNA integration"/>
    <property type="evidence" value="ECO:0007669"/>
    <property type="project" value="UniProtKB-KW"/>
</dbReference>
<evidence type="ECO:0000313" key="9">
    <source>
        <dbReference type="Proteomes" id="UP000321051"/>
    </source>
</evidence>
<dbReference type="PROSITE" id="PS51898">
    <property type="entry name" value="TYR_RECOMBINASE"/>
    <property type="match status" value="1"/>
</dbReference>
<comment type="caution">
    <text evidence="8">The sequence shown here is derived from an EMBL/GenBank/DDBJ whole genome shotgun (WGS) entry which is preliminary data.</text>
</comment>
<comment type="similarity">
    <text evidence="1">Belongs to the 'phage' integrase family.</text>
</comment>
<proteinExistence type="inferred from homology"/>
<dbReference type="SUPFAM" id="SSF56349">
    <property type="entry name" value="DNA breaking-rejoining enzymes"/>
    <property type="match status" value="1"/>
</dbReference>
<dbReference type="Pfam" id="PF02899">
    <property type="entry name" value="Phage_int_SAM_1"/>
    <property type="match status" value="1"/>
</dbReference>
<dbReference type="RefSeq" id="WP_094907735.1">
    <property type="nucleotide sequence ID" value="NZ_BJUN01000001.1"/>
</dbReference>
<evidence type="ECO:0000256" key="2">
    <source>
        <dbReference type="ARBA" id="ARBA00022908"/>
    </source>
</evidence>
<sequence length="301" mass="34875">MIEQKYIEMFADEMKKDERSEATVRNYVYDLKYFNKWVNDSVENVDPPQRGAGGIFPPQPTFKKYAQHLRNSGSAPATINRRMQSLKTFFNVMIAKGYAEENPMNDIKAKKVARQNETKWLDRDQIKAIFNEIKKVNGDAKRVKYHAIFSILVNCGLRVEELTNLKVDDVNFKSGILTVRSGKGGKFRYIPLNKSTSTSILHWLQYREAEDSDYLFTSERQPQMTTRGVQHMAKRLNENLNFHFTVHQLRHTFLKNVADSTGKVEIVASLAGHDSVDTSRRYIEPSMREIAEAMQDNEYNF</sequence>
<evidence type="ECO:0000256" key="5">
    <source>
        <dbReference type="PROSITE-ProRule" id="PRU01248"/>
    </source>
</evidence>
<protein>
    <submittedName>
        <fullName evidence="8">Tyrosine recombinase XerC</fullName>
    </submittedName>
</protein>
<dbReference type="OrthoDB" id="974902at2"/>